<dbReference type="Pfam" id="PF07993">
    <property type="entry name" value="NAD_binding_4"/>
    <property type="match status" value="1"/>
</dbReference>
<accession>A0AAD6VNS4</accession>
<organism evidence="2 3">
    <name type="scientific">Mycena pura</name>
    <dbReference type="NCBI Taxonomy" id="153505"/>
    <lineage>
        <taxon>Eukaryota</taxon>
        <taxon>Fungi</taxon>
        <taxon>Dikarya</taxon>
        <taxon>Basidiomycota</taxon>
        <taxon>Agaricomycotina</taxon>
        <taxon>Agaricomycetes</taxon>
        <taxon>Agaricomycetidae</taxon>
        <taxon>Agaricales</taxon>
        <taxon>Marasmiineae</taxon>
        <taxon>Mycenaceae</taxon>
        <taxon>Mycena</taxon>
    </lineage>
</organism>
<keyword evidence="3" id="KW-1185">Reference proteome</keyword>
<evidence type="ECO:0000259" key="1">
    <source>
        <dbReference type="Pfam" id="PF07993"/>
    </source>
</evidence>
<dbReference type="Proteomes" id="UP001219525">
    <property type="component" value="Unassembled WGS sequence"/>
</dbReference>
<dbReference type="Gene3D" id="3.40.50.720">
    <property type="entry name" value="NAD(P)-binding Rossmann-like Domain"/>
    <property type="match status" value="1"/>
</dbReference>
<proteinExistence type="predicted"/>
<dbReference type="InterPro" id="IPR036291">
    <property type="entry name" value="NAD(P)-bd_dom_sf"/>
</dbReference>
<dbReference type="EMBL" id="JARJCW010000017">
    <property type="protein sequence ID" value="KAJ7215599.1"/>
    <property type="molecule type" value="Genomic_DNA"/>
</dbReference>
<dbReference type="SUPFAM" id="SSF51735">
    <property type="entry name" value="NAD(P)-binding Rossmann-fold domains"/>
    <property type="match status" value="1"/>
</dbReference>
<gene>
    <name evidence="2" type="ORF">GGX14DRAFT_608673</name>
</gene>
<reference evidence="2" key="1">
    <citation type="submission" date="2023-03" db="EMBL/GenBank/DDBJ databases">
        <title>Massive genome expansion in bonnet fungi (Mycena s.s.) driven by repeated elements and novel gene families across ecological guilds.</title>
        <authorList>
            <consortium name="Lawrence Berkeley National Laboratory"/>
            <person name="Harder C.B."/>
            <person name="Miyauchi S."/>
            <person name="Viragh M."/>
            <person name="Kuo A."/>
            <person name="Thoen E."/>
            <person name="Andreopoulos B."/>
            <person name="Lu D."/>
            <person name="Skrede I."/>
            <person name="Drula E."/>
            <person name="Henrissat B."/>
            <person name="Morin E."/>
            <person name="Kohler A."/>
            <person name="Barry K."/>
            <person name="LaButti K."/>
            <person name="Morin E."/>
            <person name="Salamov A."/>
            <person name="Lipzen A."/>
            <person name="Mereny Z."/>
            <person name="Hegedus B."/>
            <person name="Baldrian P."/>
            <person name="Stursova M."/>
            <person name="Weitz H."/>
            <person name="Taylor A."/>
            <person name="Grigoriev I.V."/>
            <person name="Nagy L.G."/>
            <person name="Martin F."/>
            <person name="Kauserud H."/>
        </authorList>
    </citation>
    <scope>NUCLEOTIDE SEQUENCE</scope>
    <source>
        <strain evidence="2">9144</strain>
    </source>
</reference>
<protein>
    <recommendedName>
        <fullName evidence="1">Thioester reductase (TE) domain-containing protein</fullName>
    </recommendedName>
</protein>
<feature type="domain" description="Thioester reductase (TE)" evidence="1">
    <location>
        <begin position="8"/>
        <end position="62"/>
    </location>
</feature>
<evidence type="ECO:0000313" key="3">
    <source>
        <dbReference type="Proteomes" id="UP001219525"/>
    </source>
</evidence>
<dbReference type="AlphaFoldDB" id="A0AAD6VNS4"/>
<comment type="caution">
    <text evidence="2">The sequence shown here is derived from an EMBL/GenBank/DDBJ whole genome shotgun (WGS) entry which is preliminary data.</text>
</comment>
<sequence length="169" mass="18999">MNAAPVALEQQITDPHTVLRLGYTESKWVAEQILEAAASQTTLNLKAVIIRLGQLCAVSPSGFQLFCIRVSCLERYQFCMPYAAYSIQQVMLTWRHLSRVNDAARIIVNMSNSAERYHLTHPHLVPTRSVLSHIWQLFFLPLIPFAGWLFALEVAVSNAATNPGCSFHM</sequence>
<evidence type="ECO:0000313" key="2">
    <source>
        <dbReference type="EMBL" id="KAJ7215599.1"/>
    </source>
</evidence>
<name>A0AAD6VNS4_9AGAR</name>
<dbReference type="InterPro" id="IPR013120">
    <property type="entry name" value="FAR_NAD-bd"/>
</dbReference>